<accession>A0ABT9J8S3</accession>
<dbReference type="PANTHER" id="PTHR33055:SF3">
    <property type="entry name" value="PUTATIVE TRANSPOSASE FOR IS117-RELATED"/>
    <property type="match status" value="1"/>
</dbReference>
<dbReference type="InterPro" id="IPR002525">
    <property type="entry name" value="Transp_IS110-like_N"/>
</dbReference>
<dbReference type="Pfam" id="PF01548">
    <property type="entry name" value="DEDD_Tnp_IS110"/>
    <property type="match status" value="1"/>
</dbReference>
<protein>
    <submittedName>
        <fullName evidence="3">IS110 family transposase</fullName>
    </submittedName>
</protein>
<reference evidence="3 4" key="1">
    <citation type="submission" date="2023-08" db="EMBL/GenBank/DDBJ databases">
        <authorList>
            <person name="Park J.-S."/>
        </authorList>
    </citation>
    <scope>NUCLEOTIDE SEQUENCE [LARGE SCALE GENOMIC DNA]</scope>
    <source>
        <strain evidence="3 4">2205BS29-5</strain>
    </source>
</reference>
<gene>
    <name evidence="3" type="ORF">Q5Y72_03820</name>
</gene>
<dbReference type="InterPro" id="IPR003346">
    <property type="entry name" value="Transposase_20"/>
</dbReference>
<proteinExistence type="predicted"/>
<evidence type="ECO:0000313" key="3">
    <source>
        <dbReference type="EMBL" id="MDP5306223.1"/>
    </source>
</evidence>
<organism evidence="3 4">
    <name type="scientific">Paracoccus spongiarum</name>
    <dbReference type="NCBI Taxonomy" id="3064387"/>
    <lineage>
        <taxon>Bacteria</taxon>
        <taxon>Pseudomonadati</taxon>
        <taxon>Pseudomonadota</taxon>
        <taxon>Alphaproteobacteria</taxon>
        <taxon>Rhodobacterales</taxon>
        <taxon>Paracoccaceae</taxon>
        <taxon>Paracoccus</taxon>
    </lineage>
</organism>
<dbReference type="Proteomes" id="UP001224997">
    <property type="component" value="Unassembled WGS sequence"/>
</dbReference>
<dbReference type="PANTHER" id="PTHR33055">
    <property type="entry name" value="TRANSPOSASE FOR INSERTION SEQUENCE ELEMENT IS1111A"/>
    <property type="match status" value="1"/>
</dbReference>
<dbReference type="RefSeq" id="WP_305962103.1">
    <property type="nucleotide sequence ID" value="NZ_JAVAMQ010000003.1"/>
</dbReference>
<evidence type="ECO:0000313" key="4">
    <source>
        <dbReference type="Proteomes" id="UP001224997"/>
    </source>
</evidence>
<name>A0ABT9J8S3_9RHOB</name>
<dbReference type="NCBIfam" id="NF033542">
    <property type="entry name" value="transpos_IS110"/>
    <property type="match status" value="1"/>
</dbReference>
<comment type="caution">
    <text evidence="3">The sequence shown here is derived from an EMBL/GenBank/DDBJ whole genome shotgun (WGS) entry which is preliminary data.</text>
</comment>
<evidence type="ECO:0000259" key="1">
    <source>
        <dbReference type="Pfam" id="PF01548"/>
    </source>
</evidence>
<feature type="domain" description="Transposase IS116/IS110/IS902 C-terminal" evidence="2">
    <location>
        <begin position="213"/>
        <end position="289"/>
    </location>
</feature>
<dbReference type="EMBL" id="JAVAMQ010000003">
    <property type="protein sequence ID" value="MDP5306223.1"/>
    <property type="molecule type" value="Genomic_DNA"/>
</dbReference>
<sequence length="343" mass="37761">MEEVTIIGVDLAKNVFQVHGAAADGEVVFRKKLARPQFARFMSDHPACEVAMEACPSAHHWARELSAYGHSVRLIAPHYVKPVIKRQKNDAADAEAIAEAATRPTMRFVEPKTAEQQARAVAFRAREQIVKQRTEAINALRAHLFEFGHVAPEGVGYIPRLAKVVDDPGSGLPDLARDICRMVLEQIELLTSRLAAVSAKLAAASRAAAIPRQLQTMPGVGPITALAVETFAPPMDQFRRGRDFAAWLGLVPRQHSSGGKQRLGKTSKMGQRDIRRLLVTGAMAVVRWALRRGAPQNPWLERMLERKPPLVAAFALANKMARGIWAMLTHDEDYRDPVIACAA</sequence>
<keyword evidence="4" id="KW-1185">Reference proteome</keyword>
<evidence type="ECO:0000259" key="2">
    <source>
        <dbReference type="Pfam" id="PF02371"/>
    </source>
</evidence>
<feature type="domain" description="Transposase IS110-like N-terminal" evidence="1">
    <location>
        <begin position="7"/>
        <end position="144"/>
    </location>
</feature>
<dbReference type="Pfam" id="PF02371">
    <property type="entry name" value="Transposase_20"/>
    <property type="match status" value="1"/>
</dbReference>
<dbReference type="InterPro" id="IPR047650">
    <property type="entry name" value="Transpos_IS110"/>
</dbReference>